<evidence type="ECO:0000259" key="1">
    <source>
        <dbReference type="Pfam" id="PF02129"/>
    </source>
</evidence>
<dbReference type="EMBL" id="PDET01000020">
    <property type="protein sequence ID" value="PRD13340.1"/>
    <property type="molecule type" value="Genomic_DNA"/>
</dbReference>
<dbReference type="InterPro" id="IPR051411">
    <property type="entry name" value="Polyketide_trans_af380"/>
</dbReference>
<protein>
    <recommendedName>
        <fullName evidence="1">Xaa-Pro dipeptidyl-peptidase-like domain-containing protein</fullName>
    </recommendedName>
</protein>
<dbReference type="Gene3D" id="1.10.10.800">
    <property type="match status" value="1"/>
</dbReference>
<dbReference type="OrthoDB" id="9805123at2"/>
<dbReference type="FunFam" id="1.10.10.800:FF:000002">
    <property type="entry name" value="OpdE downstream ORF 2, putative"/>
    <property type="match status" value="1"/>
</dbReference>
<name>A0A2S9I6D0_9GAMM</name>
<gene>
    <name evidence="2" type="ORF">CQW29_22030</name>
</gene>
<organism evidence="2 3">
    <name type="scientific">Pantoea coffeiphila</name>
    <dbReference type="NCBI Taxonomy" id="1465635"/>
    <lineage>
        <taxon>Bacteria</taxon>
        <taxon>Pseudomonadati</taxon>
        <taxon>Pseudomonadota</taxon>
        <taxon>Gammaproteobacteria</taxon>
        <taxon>Enterobacterales</taxon>
        <taxon>Erwiniaceae</taxon>
        <taxon>Pantoea</taxon>
    </lineage>
</organism>
<sequence>MTKNVDSREVKAPGQPDTRRRTLLKLTAVGIAAAGASVLPPATAQTQTQTGLPLTDKWDKVFKKSDRVEHRKVTFSNRYGITLAADIYQPVNAAGKLPALAVGGPFGAVKEQSSWLYAQTMAERGFITLAFDPSYTGESGGEPRNVASPDISVEDFSAAVDCLGLQPNVDRERIGIIGICGWGGMALSAAAVDKRIKAVVASTMYDMTRVMSRGYNDSVTPEQRAQTLTTLSQQRWKDAESGKPALQAPYNELKGGEAQFLVEYHDYYMTPRGYHPRAVNSGNAWTQTTPLPFMNMPILTYIREISPRPVLFIHGEKAHSRYFSETAFAAAAEPKELMIIPDAVHVDLYDRMDKIPFDKLTAFFRENLAVTA</sequence>
<feature type="domain" description="Xaa-Pro dipeptidyl-peptidase-like" evidence="1">
    <location>
        <begin position="80"/>
        <end position="215"/>
    </location>
</feature>
<dbReference type="Pfam" id="PF02129">
    <property type="entry name" value="Peptidase_S15"/>
    <property type="match status" value="1"/>
</dbReference>
<dbReference type="InterPro" id="IPR000383">
    <property type="entry name" value="Xaa-Pro-like_dom"/>
</dbReference>
<comment type="caution">
    <text evidence="2">The sequence shown here is derived from an EMBL/GenBank/DDBJ whole genome shotgun (WGS) entry which is preliminary data.</text>
</comment>
<keyword evidence="3" id="KW-1185">Reference proteome</keyword>
<dbReference type="RefSeq" id="WP_105594892.1">
    <property type="nucleotide sequence ID" value="NZ_PDET01000020.1"/>
</dbReference>
<accession>A0A2S9I6D0</accession>
<dbReference type="InterPro" id="IPR029058">
    <property type="entry name" value="AB_hydrolase_fold"/>
</dbReference>
<dbReference type="PANTHER" id="PTHR47751:SF1">
    <property type="entry name" value="SUPERFAMILY HYDROLASE, PUTATIVE (AFU_ORTHOLOGUE AFUA_2G16580)-RELATED"/>
    <property type="match status" value="1"/>
</dbReference>
<dbReference type="Proteomes" id="UP000239181">
    <property type="component" value="Unassembled WGS sequence"/>
</dbReference>
<proteinExistence type="predicted"/>
<dbReference type="PANTHER" id="PTHR47751">
    <property type="entry name" value="SUPERFAMILY HYDROLASE, PUTATIVE (AFU_ORTHOLOGUE AFUA_2G16580)-RELATED"/>
    <property type="match status" value="1"/>
</dbReference>
<dbReference type="InterPro" id="IPR006311">
    <property type="entry name" value="TAT_signal"/>
</dbReference>
<dbReference type="AlphaFoldDB" id="A0A2S9I6D0"/>
<reference evidence="2 3" key="1">
    <citation type="submission" date="2017-10" db="EMBL/GenBank/DDBJ databases">
        <title>Draft genome of two endophytic bacteria isolated from 'guarana' Paullinia cupana (Mart.) Ducke.</title>
        <authorList>
            <person name="Siqueira K.A."/>
            <person name="Liotti R.G."/>
            <person name="Mendes T.A."/>
            <person name="Soares M.A."/>
        </authorList>
    </citation>
    <scope>NUCLEOTIDE SEQUENCE [LARGE SCALE GENOMIC DNA]</scope>
    <source>
        <strain evidence="2 3">342</strain>
    </source>
</reference>
<dbReference type="GO" id="GO:0016787">
    <property type="term" value="F:hydrolase activity"/>
    <property type="evidence" value="ECO:0007669"/>
    <property type="project" value="InterPro"/>
</dbReference>
<dbReference type="SUPFAM" id="SSF53474">
    <property type="entry name" value="alpha/beta-Hydrolases"/>
    <property type="match status" value="1"/>
</dbReference>
<evidence type="ECO:0000313" key="3">
    <source>
        <dbReference type="Proteomes" id="UP000239181"/>
    </source>
</evidence>
<evidence type="ECO:0000313" key="2">
    <source>
        <dbReference type="EMBL" id="PRD13340.1"/>
    </source>
</evidence>
<dbReference type="PROSITE" id="PS51318">
    <property type="entry name" value="TAT"/>
    <property type="match status" value="1"/>
</dbReference>
<dbReference type="Gene3D" id="3.40.50.1820">
    <property type="entry name" value="alpha/beta hydrolase"/>
    <property type="match status" value="1"/>
</dbReference>